<keyword evidence="1" id="KW-0472">Membrane</keyword>
<protein>
    <submittedName>
        <fullName evidence="2">Uncharacterized protein</fullName>
    </submittedName>
</protein>
<evidence type="ECO:0000313" key="2">
    <source>
        <dbReference type="EMBL" id="WNK20511.1"/>
    </source>
</evidence>
<dbReference type="Proteomes" id="UP001301869">
    <property type="component" value="Chromosome"/>
</dbReference>
<name>A0ABY9Z1F2_9GAMM</name>
<reference evidence="2 3" key="1">
    <citation type="submission" date="2023-03" db="EMBL/GenBank/DDBJ databases">
        <title>Halomonas sp. nov., isolated from Korean tranditional fermented seafood 'Jeotgal'.</title>
        <authorList>
            <person name="Kim B."/>
            <person name="Shin N.-R."/>
        </authorList>
    </citation>
    <scope>NUCLEOTIDE SEQUENCE [LARGE SCALE GENOMIC DNA]</scope>
    <source>
        <strain evidence="2 3">SG2L-4</strain>
    </source>
</reference>
<gene>
    <name evidence="2" type="ORF">P1P91_02145</name>
</gene>
<feature type="transmembrane region" description="Helical" evidence="1">
    <location>
        <begin position="38"/>
        <end position="59"/>
    </location>
</feature>
<feature type="transmembrane region" description="Helical" evidence="1">
    <location>
        <begin position="12"/>
        <end position="32"/>
    </location>
</feature>
<sequence>MARPTYDPLRALAIGTQAAGLIAIIMLETVLGDGARPWQGVTLLLMLAAALSIAAVRLYRHKRALRERDRRRALMEEEEP</sequence>
<evidence type="ECO:0000313" key="3">
    <source>
        <dbReference type="Proteomes" id="UP001301869"/>
    </source>
</evidence>
<keyword evidence="1" id="KW-1133">Transmembrane helix</keyword>
<keyword evidence="3" id="KW-1185">Reference proteome</keyword>
<dbReference type="RefSeq" id="WP_311884201.1">
    <property type="nucleotide sequence ID" value="NZ_CP119391.1"/>
</dbReference>
<dbReference type="EMBL" id="CP119391">
    <property type="protein sequence ID" value="WNK20511.1"/>
    <property type="molecule type" value="Genomic_DNA"/>
</dbReference>
<organism evidence="2 3">
    <name type="scientific">Halomonas piscis</name>
    <dbReference type="NCBI Taxonomy" id="3031727"/>
    <lineage>
        <taxon>Bacteria</taxon>
        <taxon>Pseudomonadati</taxon>
        <taxon>Pseudomonadota</taxon>
        <taxon>Gammaproteobacteria</taxon>
        <taxon>Oceanospirillales</taxon>
        <taxon>Halomonadaceae</taxon>
        <taxon>Halomonas</taxon>
    </lineage>
</organism>
<proteinExistence type="predicted"/>
<evidence type="ECO:0000256" key="1">
    <source>
        <dbReference type="SAM" id="Phobius"/>
    </source>
</evidence>
<keyword evidence="1" id="KW-0812">Transmembrane</keyword>
<accession>A0ABY9Z1F2</accession>